<dbReference type="PANTHER" id="PTHR31115:SF3">
    <property type="entry name" value="EXPRESSED PROTEIN"/>
    <property type="match status" value="1"/>
</dbReference>
<reference evidence="2 3" key="1">
    <citation type="submission" date="2017-09" db="EMBL/GenBank/DDBJ databases">
        <title>WGS assembly of Aquilegia coerulea Goldsmith.</title>
        <authorList>
            <person name="Hodges S."/>
            <person name="Kramer E."/>
            <person name="Nordborg M."/>
            <person name="Tomkins J."/>
            <person name="Borevitz J."/>
            <person name="Derieg N."/>
            <person name="Yan J."/>
            <person name="Mihaltcheva S."/>
            <person name="Hayes R.D."/>
            <person name="Rokhsar D."/>
        </authorList>
    </citation>
    <scope>NUCLEOTIDE SEQUENCE [LARGE SCALE GENOMIC DNA]</scope>
    <source>
        <strain evidence="3">cv. Goldsmith</strain>
    </source>
</reference>
<protein>
    <submittedName>
        <fullName evidence="2">Uncharacterized protein</fullName>
    </submittedName>
</protein>
<feature type="region of interest" description="Disordered" evidence="1">
    <location>
        <begin position="55"/>
        <end position="81"/>
    </location>
</feature>
<proteinExistence type="predicted"/>
<evidence type="ECO:0000256" key="1">
    <source>
        <dbReference type="SAM" id="MobiDB-lite"/>
    </source>
</evidence>
<dbReference type="InParanoid" id="A0A2G5ETH4"/>
<dbReference type="PANTHER" id="PTHR31115">
    <property type="entry name" value="OS05G0107300 PROTEIN"/>
    <property type="match status" value="1"/>
</dbReference>
<dbReference type="OrthoDB" id="10438514at2759"/>
<sequence length="190" mass="21402">MAFLDQQISSAEEGDPEVLDFDTEHDLDDEKSLDQTRFENVIPLPQLLLSALIEDGTEESNFDDEKNDGTSAIEHDPSGDSIYASLKSYEEDIMESEAGKSAMVPGQDCSDISSDDYQYQNISFEERCSIELESIGINYKPCVYGNRGEEISNDITKLEKKLHPQARKKKVQLSKLKQHIVENESKRMGS</sequence>
<organism evidence="2 3">
    <name type="scientific">Aquilegia coerulea</name>
    <name type="common">Rocky mountain columbine</name>
    <dbReference type="NCBI Taxonomy" id="218851"/>
    <lineage>
        <taxon>Eukaryota</taxon>
        <taxon>Viridiplantae</taxon>
        <taxon>Streptophyta</taxon>
        <taxon>Embryophyta</taxon>
        <taxon>Tracheophyta</taxon>
        <taxon>Spermatophyta</taxon>
        <taxon>Magnoliopsida</taxon>
        <taxon>Ranunculales</taxon>
        <taxon>Ranunculaceae</taxon>
        <taxon>Thalictroideae</taxon>
        <taxon>Aquilegia</taxon>
    </lineage>
</organism>
<dbReference type="Proteomes" id="UP000230069">
    <property type="component" value="Unassembled WGS sequence"/>
</dbReference>
<accession>A0A2G5ETH4</accession>
<evidence type="ECO:0000313" key="3">
    <source>
        <dbReference type="Proteomes" id="UP000230069"/>
    </source>
</evidence>
<feature type="compositionally biased region" description="Basic and acidic residues" evidence="1">
    <location>
        <begin position="63"/>
        <end position="78"/>
    </location>
</feature>
<dbReference type="EMBL" id="KZ305021">
    <property type="protein sequence ID" value="PIA59041.1"/>
    <property type="molecule type" value="Genomic_DNA"/>
</dbReference>
<evidence type="ECO:0000313" key="2">
    <source>
        <dbReference type="EMBL" id="PIA59041.1"/>
    </source>
</evidence>
<name>A0A2G5ETH4_AQUCA</name>
<keyword evidence="3" id="KW-1185">Reference proteome</keyword>
<dbReference type="AlphaFoldDB" id="A0A2G5ETH4"/>
<gene>
    <name evidence="2" type="ORF">AQUCO_00400120v1</name>
</gene>